<keyword evidence="16" id="KW-1185">Reference proteome</keyword>
<evidence type="ECO:0000256" key="2">
    <source>
        <dbReference type="ARBA" id="ARBA00006734"/>
    </source>
</evidence>
<evidence type="ECO:0000256" key="5">
    <source>
        <dbReference type="ARBA" id="ARBA00022553"/>
    </source>
</evidence>
<dbReference type="Proteomes" id="UP000694397">
    <property type="component" value="Chromosome 9"/>
</dbReference>
<feature type="transmembrane region" description="Helical" evidence="13">
    <location>
        <begin position="87"/>
        <end position="109"/>
    </location>
</feature>
<feature type="compositionally biased region" description="Low complexity" evidence="12">
    <location>
        <begin position="216"/>
        <end position="231"/>
    </location>
</feature>
<dbReference type="Pfam" id="PF12799">
    <property type="entry name" value="LRR_4"/>
    <property type="match status" value="1"/>
</dbReference>
<dbReference type="Gene3D" id="2.60.40.1130">
    <property type="entry name" value="Rab geranylgeranyltransferase alpha-subunit, insert domain"/>
    <property type="match status" value="1"/>
</dbReference>
<dbReference type="GO" id="GO:0097354">
    <property type="term" value="P:prenylation"/>
    <property type="evidence" value="ECO:0007669"/>
    <property type="project" value="UniProtKB-UniRule"/>
</dbReference>
<organism evidence="15 16">
    <name type="scientific">Scleropages formosus</name>
    <name type="common">Asian bonytongue</name>
    <name type="synonym">Osteoglossum formosum</name>
    <dbReference type="NCBI Taxonomy" id="113540"/>
    <lineage>
        <taxon>Eukaryota</taxon>
        <taxon>Metazoa</taxon>
        <taxon>Chordata</taxon>
        <taxon>Craniata</taxon>
        <taxon>Vertebrata</taxon>
        <taxon>Euteleostomi</taxon>
        <taxon>Actinopterygii</taxon>
        <taxon>Neopterygii</taxon>
        <taxon>Teleostei</taxon>
        <taxon>Osteoglossocephala</taxon>
        <taxon>Osteoglossomorpha</taxon>
        <taxon>Osteoglossiformes</taxon>
        <taxon>Osteoglossidae</taxon>
        <taxon>Scleropages</taxon>
    </lineage>
</organism>
<dbReference type="SUPFAM" id="SSF49594">
    <property type="entry name" value="Rab geranylgeranyltransferase alpha-subunit, insert domain"/>
    <property type="match status" value="1"/>
</dbReference>
<keyword evidence="8 11" id="KW-0808">Transferase</keyword>
<dbReference type="SMART" id="SM00365">
    <property type="entry name" value="LRR_SD22"/>
    <property type="match status" value="3"/>
</dbReference>
<keyword evidence="13" id="KW-1133">Transmembrane helix</keyword>
<dbReference type="InterPro" id="IPR009087">
    <property type="entry name" value="RabGGT_asu_insert-domain"/>
</dbReference>
<dbReference type="Gene3D" id="1.25.40.120">
    <property type="entry name" value="Protein prenylyltransferase"/>
    <property type="match status" value="1"/>
</dbReference>
<keyword evidence="13" id="KW-0812">Transmembrane</keyword>
<dbReference type="SUPFAM" id="SSF52058">
    <property type="entry name" value="L domain-like"/>
    <property type="match status" value="1"/>
</dbReference>
<dbReference type="PANTHER" id="PTHR11129">
    <property type="entry name" value="PROTEIN FARNESYLTRANSFERASE ALPHA SUBUNIT/RAB GERANYLGERANYL TRANSFERASE ALPHA SUBUNIT"/>
    <property type="match status" value="1"/>
</dbReference>
<evidence type="ECO:0000256" key="12">
    <source>
        <dbReference type="SAM" id="MobiDB-lite"/>
    </source>
</evidence>
<proteinExistence type="inferred from homology"/>
<dbReference type="AlphaFoldDB" id="A0A8C9SMC4"/>
<evidence type="ECO:0000256" key="13">
    <source>
        <dbReference type="SAM" id="Phobius"/>
    </source>
</evidence>
<feature type="transmembrane region" description="Helical" evidence="13">
    <location>
        <begin position="116"/>
        <end position="135"/>
    </location>
</feature>
<feature type="transmembrane region" description="Helical" evidence="13">
    <location>
        <begin position="24"/>
        <end position="44"/>
    </location>
</feature>
<dbReference type="GO" id="GO:0004663">
    <property type="term" value="F:Rab geranylgeranyltransferase activity"/>
    <property type="evidence" value="ECO:0007669"/>
    <property type="project" value="UniProtKB-UniRule"/>
</dbReference>
<comment type="similarity">
    <text evidence="2 11">Belongs to the protein prenyltransferase subunit alpha family.</text>
</comment>
<keyword evidence="13" id="KW-0472">Membrane</keyword>
<evidence type="ECO:0000256" key="9">
    <source>
        <dbReference type="ARBA" id="ARBA00022737"/>
    </source>
</evidence>
<name>A0A8C9SMC4_SCLFO</name>
<reference evidence="15" key="2">
    <citation type="submission" date="2025-08" db="UniProtKB">
        <authorList>
            <consortium name="Ensembl"/>
        </authorList>
    </citation>
    <scope>IDENTIFICATION</scope>
</reference>
<evidence type="ECO:0000313" key="16">
    <source>
        <dbReference type="Proteomes" id="UP000694397"/>
    </source>
</evidence>
<gene>
    <name evidence="15" type="primary">RABGGTA</name>
    <name evidence="15" type="synonym">rabggta</name>
</gene>
<reference evidence="15 16" key="1">
    <citation type="submission" date="2019-04" db="EMBL/GenBank/DDBJ databases">
        <authorList>
            <consortium name="Wellcome Sanger Institute Data Sharing"/>
        </authorList>
    </citation>
    <scope>NUCLEOTIDE SEQUENCE [LARGE SCALE GENOMIC DNA]</scope>
</reference>
<evidence type="ECO:0000256" key="7">
    <source>
        <dbReference type="ARBA" id="ARBA00022614"/>
    </source>
</evidence>
<dbReference type="Gene3D" id="3.80.10.10">
    <property type="entry name" value="Ribonuclease Inhibitor"/>
    <property type="match status" value="1"/>
</dbReference>
<evidence type="ECO:0000256" key="1">
    <source>
        <dbReference type="ARBA" id="ARBA00002902"/>
    </source>
</evidence>
<dbReference type="SUPFAM" id="SSF48439">
    <property type="entry name" value="Protein prenylyltransferase"/>
    <property type="match status" value="1"/>
</dbReference>
<evidence type="ECO:0000313" key="15">
    <source>
        <dbReference type="Ensembl" id="ENSSFOP00015039692.1"/>
    </source>
</evidence>
<evidence type="ECO:0000259" key="14">
    <source>
        <dbReference type="Pfam" id="PF07711"/>
    </source>
</evidence>
<dbReference type="PROSITE" id="PS51450">
    <property type="entry name" value="LRR"/>
    <property type="match status" value="2"/>
</dbReference>
<dbReference type="Ensembl" id="ENSSFOT00015042421.1">
    <property type="protein sequence ID" value="ENSSFOP00015039692.1"/>
    <property type="gene ID" value="ENSSFOG00015013495.2"/>
</dbReference>
<evidence type="ECO:0000256" key="4">
    <source>
        <dbReference type="ARBA" id="ARBA00014772"/>
    </source>
</evidence>
<evidence type="ECO:0000256" key="3">
    <source>
        <dbReference type="ARBA" id="ARBA00012656"/>
    </source>
</evidence>
<feature type="transmembrane region" description="Helical" evidence="13">
    <location>
        <begin position="49"/>
        <end position="67"/>
    </location>
</feature>
<protein>
    <recommendedName>
        <fullName evidence="4 11">Geranylgeranyl transferase type-2 subunit alpha</fullName>
        <ecNumber evidence="3 11">2.5.1.60</ecNumber>
    </recommendedName>
    <alternativeName>
        <fullName evidence="11">Geranylgeranyl transferase type II subunit alpha</fullName>
    </alternativeName>
</protein>
<accession>A0A8C9SMC4</accession>
<dbReference type="Pfam" id="PF01239">
    <property type="entry name" value="PPTA"/>
    <property type="match status" value="2"/>
</dbReference>
<dbReference type="GO" id="GO:0008270">
    <property type="term" value="F:zinc ion binding"/>
    <property type="evidence" value="ECO:0007669"/>
    <property type="project" value="InterPro"/>
</dbReference>
<evidence type="ECO:0000256" key="11">
    <source>
        <dbReference type="RuleBase" id="RU367120"/>
    </source>
</evidence>
<dbReference type="Pfam" id="PF07711">
    <property type="entry name" value="RabGGT_insert"/>
    <property type="match status" value="1"/>
</dbReference>
<dbReference type="GeneTree" id="ENSGT00550000075121"/>
<dbReference type="FunFam" id="2.60.40.1130:FF:000001">
    <property type="entry name" value="Geranylgeranyl transferase type-2 subunit alpha"/>
    <property type="match status" value="1"/>
</dbReference>
<dbReference type="FunFam" id="1.25.40.120:FF:000035">
    <property type="entry name" value="Geranylgeranyl transferase type-2 subunit alpha"/>
    <property type="match status" value="1"/>
</dbReference>
<dbReference type="PROSITE" id="PS51147">
    <property type="entry name" value="PFTA"/>
    <property type="match status" value="2"/>
</dbReference>
<evidence type="ECO:0000256" key="8">
    <source>
        <dbReference type="ARBA" id="ARBA00022679"/>
    </source>
</evidence>
<comment type="function">
    <text evidence="1">Catalyzes the transfer of a geranylgeranyl moiety from geranylgeranyl diphosphate to both cysteines of Rab proteins with the C-terminal sequence -XXCC, -XCXC and -CCXX, such as RAB1A, RAB3A, RAB5A and RAB7A.</text>
</comment>
<dbReference type="InterPro" id="IPR002088">
    <property type="entry name" value="Prenyl_trans_a"/>
</dbReference>
<dbReference type="EC" id="2.5.1.60" evidence="3 11"/>
<reference evidence="15" key="3">
    <citation type="submission" date="2025-09" db="UniProtKB">
        <authorList>
            <consortium name="Ensembl"/>
        </authorList>
    </citation>
    <scope>IDENTIFICATION</scope>
</reference>
<keyword evidence="5" id="KW-0597">Phosphoprotein</keyword>
<feature type="domain" description="Rab geranylgeranyltransferase alpha subunit insert-domain" evidence="14">
    <location>
        <begin position="278"/>
        <end position="377"/>
    </location>
</feature>
<dbReference type="FunFam" id="3.80.10.10:FF:000138">
    <property type="entry name" value="geranylgeranyl transferase type-2 subunit alpha"/>
    <property type="match status" value="1"/>
</dbReference>
<dbReference type="InterPro" id="IPR032675">
    <property type="entry name" value="LRR_dom_sf"/>
</dbReference>
<keyword evidence="7" id="KW-0433">Leucine-rich repeat</keyword>
<dbReference type="PANTHER" id="PTHR11129:SF2">
    <property type="entry name" value="GERANYLGERANYL TRANSFERASE TYPE-2 SUBUNIT ALPHA"/>
    <property type="match status" value="1"/>
</dbReference>
<evidence type="ECO:0000256" key="10">
    <source>
        <dbReference type="ARBA" id="ARBA00047658"/>
    </source>
</evidence>
<dbReference type="GO" id="GO:0005968">
    <property type="term" value="C:Rab-protein geranylgeranyltransferase complex"/>
    <property type="evidence" value="ECO:0007669"/>
    <property type="project" value="TreeGrafter"/>
</dbReference>
<comment type="function">
    <text evidence="11">Catalyzes the transfer of a geranyl-geranyl moiety from geranyl-geranyl pyrophosphate to cysteines occuring in specific C-terminal amino acid sequences.</text>
</comment>
<comment type="catalytic activity">
    <reaction evidence="10 11">
        <text>geranylgeranyl diphosphate + L-cysteinyl-[protein] = S-geranylgeranyl-L-cysteinyl-[protein] + diphosphate</text>
        <dbReference type="Rhea" id="RHEA:21240"/>
        <dbReference type="Rhea" id="RHEA-COMP:10131"/>
        <dbReference type="Rhea" id="RHEA-COMP:11537"/>
        <dbReference type="ChEBI" id="CHEBI:29950"/>
        <dbReference type="ChEBI" id="CHEBI:33019"/>
        <dbReference type="ChEBI" id="CHEBI:57533"/>
        <dbReference type="ChEBI" id="CHEBI:86021"/>
        <dbReference type="EC" id="2.5.1.60"/>
    </reaction>
</comment>
<evidence type="ECO:0000256" key="6">
    <source>
        <dbReference type="ARBA" id="ARBA00022602"/>
    </source>
</evidence>
<dbReference type="InterPro" id="IPR025875">
    <property type="entry name" value="Leu-rich_rpt_4"/>
</dbReference>
<dbReference type="OrthoDB" id="1658at2759"/>
<keyword evidence="6 11" id="KW-0637">Prenyltransferase</keyword>
<keyword evidence="9" id="KW-0677">Repeat</keyword>
<dbReference type="InterPro" id="IPR036254">
    <property type="entry name" value="RabGGT_asu_insert-dom_sf"/>
</dbReference>
<dbReference type="InterPro" id="IPR001611">
    <property type="entry name" value="Leu-rich_rpt"/>
</dbReference>
<feature type="region of interest" description="Disordered" evidence="12">
    <location>
        <begin position="205"/>
        <end position="233"/>
    </location>
</feature>
<sequence>MNSLSSIALLTGSAPTFSFSVQPLVYLCIVTFIFMLLFVCAHFLPFPRLLLFTVLPFPLIVSTHIHPLPHPLLFSAMPFPFIVSTHFFLFPCPLLFAVLPFPVIVSAHFHPLPHPFLFSALLFPFIVSSPCLSAPCPLPLSPHLSLALCAFPPVHCWDYRRMVVRVSGVPVDQELQFTDRLIGSNFSNYSSWHYRSTLLPLLHPGSPEAASPQREPPTSSACSSPSTSPQTHSHRVCEEQLLKEYELVQNAFFTDPNDQSAWFYYRWLLGRAEREEMISCVYVSREGERVVVAFSRPVNALSVGLLLVVDGQPQQVNWRSAHPRLRHSPMWICDLPPGTISDTSNEHNLTVHWTERHTHRDCALYTGRSESWCRDSATDLELFRSELSVEKSSVLQSELQSCTQLLELEPQNKWCLLTIILLMRALDPLGYEKETLAYFQTLKEVDSMRTSYYSDLCSKFMIENTILKMEYAEVRVFSLCEKNLSTLCHLDQLLLVTHINLSSNQLLGLPPQFAMLQCLEVLQADDNAIENLEGVYHLSKLEEVSLRNNNITQLSDLKILTTCPRLARLDLRGNPITQIANIQSQLAELLPSITELLL</sequence>